<accession>A0A4Y1ZKB4</accession>
<dbReference type="AlphaFoldDB" id="A0A4Y1ZKB4"/>
<keyword evidence="4" id="KW-1185">Reference proteome</keyword>
<feature type="compositionally biased region" description="Basic and acidic residues" evidence="1">
    <location>
        <begin position="46"/>
        <end position="70"/>
    </location>
</feature>
<comment type="caution">
    <text evidence="2">The sequence shown here is derived from an EMBL/GenBank/DDBJ whole genome shotgun (WGS) entry which is preliminary data.</text>
</comment>
<evidence type="ECO:0000256" key="1">
    <source>
        <dbReference type="SAM" id="MobiDB-lite"/>
    </source>
</evidence>
<evidence type="ECO:0000313" key="3">
    <source>
        <dbReference type="EMBL" id="GBL54634.1"/>
    </source>
</evidence>
<evidence type="ECO:0000313" key="2">
    <source>
        <dbReference type="EMBL" id="GBL54263.1"/>
    </source>
</evidence>
<reference evidence="2 4" key="1">
    <citation type="journal article" date="2019" name="Sci. Rep.">
        <title>Orb-weaving spider Araneus ventricosus genome elucidates the spidroin gene catalogue.</title>
        <authorList>
            <person name="Kono N."/>
            <person name="Nakamura H."/>
            <person name="Ohtoshi R."/>
            <person name="Moran D.A.P."/>
            <person name="Shinohara A."/>
            <person name="Yoshida Y."/>
            <person name="Fujiwara M."/>
            <person name="Mori M."/>
            <person name="Tomita M."/>
            <person name="Arakawa K."/>
        </authorList>
    </citation>
    <scope>NUCLEOTIDE SEQUENCE [LARGE SCALE GENOMIC DNA]</scope>
</reference>
<proteinExistence type="predicted"/>
<sequence length="70" mass="8070">MDRLRKLLAEVETDEDPDFHNEDNGPEDVLEVIFSDRESFCGYDTESEKDGDSGNEDMNKLELLSSKREN</sequence>
<dbReference type="EMBL" id="BGPR01075304">
    <property type="protein sequence ID" value="GBL54634.1"/>
    <property type="molecule type" value="Genomic_DNA"/>
</dbReference>
<evidence type="ECO:0000313" key="4">
    <source>
        <dbReference type="Proteomes" id="UP000499080"/>
    </source>
</evidence>
<name>A0A4Y1ZKB4_ARAVE</name>
<protein>
    <submittedName>
        <fullName evidence="2">Uncharacterized protein</fullName>
    </submittedName>
</protein>
<gene>
    <name evidence="3" type="ORF">AVEN_114419_1</name>
    <name evidence="2" type="ORF">AVEN_131125_1</name>
</gene>
<organism evidence="2 4">
    <name type="scientific">Araneus ventricosus</name>
    <name type="common">Orbweaver spider</name>
    <name type="synonym">Epeira ventricosa</name>
    <dbReference type="NCBI Taxonomy" id="182803"/>
    <lineage>
        <taxon>Eukaryota</taxon>
        <taxon>Metazoa</taxon>
        <taxon>Ecdysozoa</taxon>
        <taxon>Arthropoda</taxon>
        <taxon>Chelicerata</taxon>
        <taxon>Arachnida</taxon>
        <taxon>Araneae</taxon>
        <taxon>Araneomorphae</taxon>
        <taxon>Entelegynae</taxon>
        <taxon>Araneoidea</taxon>
        <taxon>Araneidae</taxon>
        <taxon>Araneus</taxon>
    </lineage>
</organism>
<feature type="region of interest" description="Disordered" evidence="1">
    <location>
        <begin position="42"/>
        <end position="70"/>
    </location>
</feature>
<dbReference type="Proteomes" id="UP000499080">
    <property type="component" value="Unassembled WGS sequence"/>
</dbReference>
<dbReference type="EMBL" id="BGPR01075241">
    <property type="protein sequence ID" value="GBL54263.1"/>
    <property type="molecule type" value="Genomic_DNA"/>
</dbReference>